<name>A0A318L6I3_9FIRM</name>
<keyword evidence="1" id="KW-0238">DNA-binding</keyword>
<dbReference type="PANTHER" id="PTHR38479:SF2">
    <property type="entry name" value="WINGED HELIX DNA-BINDING DOMAIN-CONTAINING PROTEIN"/>
    <property type="match status" value="1"/>
</dbReference>
<gene>
    <name evidence="1" type="ORF">DES51_11146</name>
</gene>
<dbReference type="AlphaFoldDB" id="A0A318L6I3"/>
<keyword evidence="2" id="KW-1185">Reference proteome</keyword>
<evidence type="ECO:0000313" key="1">
    <source>
        <dbReference type="EMBL" id="PXX77297.1"/>
    </source>
</evidence>
<comment type="caution">
    <text evidence="1">The sequence shown here is derived from an EMBL/GenBank/DDBJ whole genome shotgun (WGS) entry which is preliminary data.</text>
</comment>
<dbReference type="RefSeq" id="WP_022939493.1">
    <property type="nucleotide sequence ID" value="NZ_CABKRQ010000010.1"/>
</dbReference>
<organism evidence="1 2">
    <name type="scientific">Dielma fastidiosa</name>
    <dbReference type="NCBI Taxonomy" id="1034346"/>
    <lineage>
        <taxon>Bacteria</taxon>
        <taxon>Bacillati</taxon>
        <taxon>Bacillota</taxon>
        <taxon>Erysipelotrichia</taxon>
        <taxon>Erysipelotrichales</taxon>
        <taxon>Erysipelotrichaceae</taxon>
        <taxon>Dielma</taxon>
    </lineage>
</organism>
<dbReference type="EMBL" id="QJKH01000011">
    <property type="protein sequence ID" value="PXX77297.1"/>
    <property type="molecule type" value="Genomic_DNA"/>
</dbReference>
<dbReference type="STRING" id="1034346.GCA_000313565_03215"/>
<dbReference type="InterPro" id="IPR009351">
    <property type="entry name" value="AlkZ-like"/>
</dbReference>
<evidence type="ECO:0000313" key="2">
    <source>
        <dbReference type="Proteomes" id="UP000247612"/>
    </source>
</evidence>
<accession>A0A318L6I3</accession>
<dbReference type="PANTHER" id="PTHR38479">
    <property type="entry name" value="LMO0824 PROTEIN"/>
    <property type="match status" value="1"/>
</dbReference>
<dbReference type="Pfam" id="PF06224">
    <property type="entry name" value="AlkZ-like"/>
    <property type="match status" value="1"/>
</dbReference>
<sequence>MIELTMEQIRYYRLHAHHLDRFYEPADLMSVTGACGLQNTPPGAWETALFNRIPAYSKAAANQLLADKHLLQAWSLRGLPLVFPSEESDIFLSALSAAEDELWIYTKGISLALKLLEMDFDEVLALLLQVMPQLDHQIITSKAVLDETIAGWLLPLLPKAKQTIWQQPSIYGSPDKQTIGGAVVSFMLRPCAAKGLVVFGERHNQTPTFTSYRNWLGHPLKERPDANKQLMRKFLHCYGPATRKELIQWLGCSPKQGSRLWDLLAEERVKVMANGRQAFMLAEDLNDLMKPCQPEREYLLLGGHDPYLDQRDRLTLLPDKRHHAKIWQLISNPGAIVYHGEIIGSWTSRKQNQGITIQMQVWQTKADTEKLLELAAAYAKSKGIKLLNVDITKTPD</sequence>
<dbReference type="Proteomes" id="UP000247612">
    <property type="component" value="Unassembled WGS sequence"/>
</dbReference>
<dbReference type="OrthoDB" id="2210247at2"/>
<reference evidence="1 2" key="1">
    <citation type="submission" date="2018-05" db="EMBL/GenBank/DDBJ databases">
        <title>Genomic Encyclopedia of Type Strains, Phase IV (KMG-IV): sequencing the most valuable type-strain genomes for metagenomic binning, comparative biology and taxonomic classification.</title>
        <authorList>
            <person name="Goeker M."/>
        </authorList>
    </citation>
    <scope>NUCLEOTIDE SEQUENCE [LARGE SCALE GENOMIC DNA]</scope>
    <source>
        <strain evidence="1 2">JC118</strain>
    </source>
</reference>
<dbReference type="GO" id="GO:0003677">
    <property type="term" value="F:DNA binding"/>
    <property type="evidence" value="ECO:0007669"/>
    <property type="project" value="UniProtKB-KW"/>
</dbReference>
<protein>
    <submittedName>
        <fullName evidence="1">Winged helix DNA-binding protein</fullName>
    </submittedName>
</protein>
<proteinExistence type="predicted"/>